<evidence type="ECO:0000256" key="1">
    <source>
        <dbReference type="ARBA" id="ARBA00004496"/>
    </source>
</evidence>
<dbReference type="Proteomes" id="UP000187417">
    <property type="component" value="Unassembled WGS sequence"/>
</dbReference>
<dbReference type="Gene3D" id="3.40.50.620">
    <property type="entry name" value="HUPs"/>
    <property type="match status" value="1"/>
</dbReference>
<dbReference type="EMBL" id="MNQH01000028">
    <property type="protein sequence ID" value="OKY94360.1"/>
    <property type="molecule type" value="Genomic_DNA"/>
</dbReference>
<dbReference type="RefSeq" id="WP_004328807.1">
    <property type="nucleotide sequence ID" value="NZ_BAAFKT010000011.1"/>
</dbReference>
<comment type="similarity">
    <text evidence="8">Belongs to the tRNA(Ile)-lysidine synthase family.</text>
</comment>
<dbReference type="InterPro" id="IPR011063">
    <property type="entry name" value="TilS/TtcA_N"/>
</dbReference>
<evidence type="ECO:0000256" key="4">
    <source>
        <dbReference type="ARBA" id="ARBA00022694"/>
    </source>
</evidence>
<proteinExistence type="inferred from homology"/>
<dbReference type="NCBIfam" id="TIGR02433">
    <property type="entry name" value="lysidine_TilS_C"/>
    <property type="match status" value="1"/>
</dbReference>
<dbReference type="HAMAP" id="MF_01161">
    <property type="entry name" value="tRNA_Ile_lys_synt"/>
    <property type="match status" value="1"/>
</dbReference>
<comment type="catalytic activity">
    <reaction evidence="7 8">
        <text>cytidine(34) in tRNA(Ile2) + L-lysine + ATP = lysidine(34) in tRNA(Ile2) + AMP + diphosphate + H(+)</text>
        <dbReference type="Rhea" id="RHEA:43744"/>
        <dbReference type="Rhea" id="RHEA-COMP:10625"/>
        <dbReference type="Rhea" id="RHEA-COMP:10670"/>
        <dbReference type="ChEBI" id="CHEBI:15378"/>
        <dbReference type="ChEBI" id="CHEBI:30616"/>
        <dbReference type="ChEBI" id="CHEBI:32551"/>
        <dbReference type="ChEBI" id="CHEBI:33019"/>
        <dbReference type="ChEBI" id="CHEBI:82748"/>
        <dbReference type="ChEBI" id="CHEBI:83665"/>
        <dbReference type="ChEBI" id="CHEBI:456215"/>
        <dbReference type="EC" id="6.3.4.19"/>
    </reaction>
</comment>
<dbReference type="STRING" id="28117.BHV66_05925"/>
<dbReference type="InterPro" id="IPR012795">
    <property type="entry name" value="tRNA_Ile_lys_synt_N"/>
</dbReference>
<evidence type="ECO:0000256" key="7">
    <source>
        <dbReference type="ARBA" id="ARBA00048539"/>
    </source>
</evidence>
<comment type="subcellular location">
    <subcellularLocation>
        <location evidence="1 8">Cytoplasm</location>
    </subcellularLocation>
</comment>
<evidence type="ECO:0000256" key="3">
    <source>
        <dbReference type="ARBA" id="ARBA00022598"/>
    </source>
</evidence>
<evidence type="ECO:0000256" key="6">
    <source>
        <dbReference type="ARBA" id="ARBA00022840"/>
    </source>
</evidence>
<evidence type="ECO:0000256" key="2">
    <source>
        <dbReference type="ARBA" id="ARBA00022490"/>
    </source>
</evidence>
<dbReference type="InterPro" id="IPR012094">
    <property type="entry name" value="tRNA_Ile_lys_synt"/>
</dbReference>
<dbReference type="PANTHER" id="PTHR43033:SF1">
    <property type="entry name" value="TRNA(ILE)-LYSIDINE SYNTHASE-RELATED"/>
    <property type="match status" value="1"/>
</dbReference>
<dbReference type="GO" id="GO:0032267">
    <property type="term" value="F:tRNA(Ile)-lysidine synthase activity"/>
    <property type="evidence" value="ECO:0007669"/>
    <property type="project" value="UniProtKB-EC"/>
</dbReference>
<dbReference type="Pfam" id="PF01171">
    <property type="entry name" value="ATP_bind_3"/>
    <property type="match status" value="1"/>
</dbReference>
<comment type="caution">
    <text evidence="10">The sequence shown here is derived from an EMBL/GenBank/DDBJ whole genome shotgun (WGS) entry which is preliminary data.</text>
</comment>
<evidence type="ECO:0000256" key="5">
    <source>
        <dbReference type="ARBA" id="ARBA00022741"/>
    </source>
</evidence>
<keyword evidence="2 8" id="KW-0963">Cytoplasm</keyword>
<reference evidence="10 11" key="1">
    <citation type="journal article" date="2016" name="Nat. Biotechnol.">
        <title>Measurement of bacterial replication rates in microbial communities.</title>
        <authorList>
            <person name="Brown C.T."/>
            <person name="Olm M.R."/>
            <person name="Thomas B.C."/>
            <person name="Banfield J.F."/>
        </authorList>
    </citation>
    <scope>NUCLEOTIDE SEQUENCE [LARGE SCALE GENOMIC DNA]</scope>
    <source>
        <strain evidence="10">CAG:67_53_122</strain>
    </source>
</reference>
<dbReference type="GO" id="GO:0005737">
    <property type="term" value="C:cytoplasm"/>
    <property type="evidence" value="ECO:0007669"/>
    <property type="project" value="UniProtKB-SubCell"/>
</dbReference>
<dbReference type="AlphaFoldDB" id="A0A1Q6F659"/>
<dbReference type="GO" id="GO:0005524">
    <property type="term" value="F:ATP binding"/>
    <property type="evidence" value="ECO:0007669"/>
    <property type="project" value="UniProtKB-UniRule"/>
</dbReference>
<dbReference type="Pfam" id="PF11734">
    <property type="entry name" value="TilS_C"/>
    <property type="match status" value="1"/>
</dbReference>
<comment type="domain">
    <text evidence="8">The N-terminal region contains the highly conserved SGGXDS motif, predicted to be a P-loop motif involved in ATP binding.</text>
</comment>
<evidence type="ECO:0000313" key="11">
    <source>
        <dbReference type="Proteomes" id="UP000187417"/>
    </source>
</evidence>
<dbReference type="InterPro" id="IPR012796">
    <property type="entry name" value="Lysidine-tRNA-synth_C"/>
</dbReference>
<dbReference type="SUPFAM" id="SSF56037">
    <property type="entry name" value="PheT/TilS domain"/>
    <property type="match status" value="1"/>
</dbReference>
<organism evidence="10 11">
    <name type="scientific">Alistipes putredinis</name>
    <dbReference type="NCBI Taxonomy" id="28117"/>
    <lineage>
        <taxon>Bacteria</taxon>
        <taxon>Pseudomonadati</taxon>
        <taxon>Bacteroidota</taxon>
        <taxon>Bacteroidia</taxon>
        <taxon>Bacteroidales</taxon>
        <taxon>Rikenellaceae</taxon>
        <taxon>Alistipes</taxon>
    </lineage>
</organism>
<dbReference type="GeneID" id="73803117"/>
<sequence length="448" mass="51690">MNLLDNFQRYIRRNELAAPEDFILLTVSGGVDSMVMLSLFVRSGYRVGVAHCNFQLRGVESEEDEELVRREAEKYGVPWYNKRFDTKGEMERTGESMEMAARRLRYAWFDELSREHGYTVVAIAHHIDDSIETFFINLLRGTGLRGLTGITTHAGKLIRPLMFASRKDILEYAVAQHIPYREDSSNRSTKYLRNKIRLGLVPRIKEISPKFTDLMRQNIGRLTDAQLFINHGIQRIREEVITTENGIDTIHIDRIDRAFPLNFVIFELLNSTYSFKGDVSDALVRALEQNSGTGKRFYSKSHVAYIDRGRIMVTPIPADDPCQVQVEAGAPRCYCGNSVLYFELRDIDDIQGFGVPEHIAQVDADKLKYPLTVRRWQEGDWFIPYGMSGRKKVSDYLIDHKVPLPEKARQFVLLSGDEIVWLVGRRIDDRYRLTAETENVLRITKEII</sequence>
<protein>
    <recommendedName>
        <fullName evidence="8">tRNA(Ile)-lysidine synthase</fullName>
        <ecNumber evidence="8">6.3.4.19</ecNumber>
    </recommendedName>
    <alternativeName>
        <fullName evidence="8">tRNA(Ile)-2-lysyl-cytidine synthase</fullName>
    </alternativeName>
    <alternativeName>
        <fullName evidence="8">tRNA(Ile)-lysidine synthetase</fullName>
    </alternativeName>
</protein>
<feature type="domain" description="Lysidine-tRNA(Ile) synthetase C-terminal" evidence="9">
    <location>
        <begin position="371"/>
        <end position="443"/>
    </location>
</feature>
<dbReference type="SMART" id="SM00977">
    <property type="entry name" value="TilS_C"/>
    <property type="match status" value="1"/>
</dbReference>
<dbReference type="InterPro" id="IPR014729">
    <property type="entry name" value="Rossmann-like_a/b/a_fold"/>
</dbReference>
<comment type="function">
    <text evidence="8">Ligates lysine onto the cytidine present at position 34 of the AUA codon-specific tRNA(Ile) that contains the anticodon CAU, in an ATP-dependent manner. Cytidine is converted to lysidine, thus changing the amino acid specificity of the tRNA from methionine to isoleucine.</text>
</comment>
<keyword evidence="3 8" id="KW-0436">Ligase</keyword>
<dbReference type="PANTHER" id="PTHR43033">
    <property type="entry name" value="TRNA(ILE)-LYSIDINE SYNTHASE-RELATED"/>
    <property type="match status" value="1"/>
</dbReference>
<gene>
    <name evidence="8" type="primary">tilS</name>
    <name evidence="10" type="ORF">BHV66_05925</name>
</gene>
<dbReference type="CDD" id="cd01992">
    <property type="entry name" value="TilS_N"/>
    <property type="match status" value="1"/>
</dbReference>
<feature type="binding site" evidence="8">
    <location>
        <begin position="28"/>
        <end position="33"/>
    </location>
    <ligand>
        <name>ATP</name>
        <dbReference type="ChEBI" id="CHEBI:30616"/>
    </ligand>
</feature>
<evidence type="ECO:0000313" key="10">
    <source>
        <dbReference type="EMBL" id="OKY94360.1"/>
    </source>
</evidence>
<keyword evidence="6 8" id="KW-0067">ATP-binding</keyword>
<name>A0A1Q6F659_9BACT</name>
<evidence type="ECO:0000259" key="9">
    <source>
        <dbReference type="SMART" id="SM00977"/>
    </source>
</evidence>
<keyword evidence="4 8" id="KW-0819">tRNA processing</keyword>
<dbReference type="EC" id="6.3.4.19" evidence="8"/>
<evidence type="ECO:0000256" key="8">
    <source>
        <dbReference type="HAMAP-Rule" id="MF_01161"/>
    </source>
</evidence>
<accession>A0A1Q6F659</accession>
<dbReference type="GO" id="GO:0006400">
    <property type="term" value="P:tRNA modification"/>
    <property type="evidence" value="ECO:0007669"/>
    <property type="project" value="UniProtKB-UniRule"/>
</dbReference>
<keyword evidence="5 8" id="KW-0547">Nucleotide-binding</keyword>
<dbReference type="NCBIfam" id="TIGR02432">
    <property type="entry name" value="lysidine_TilS_N"/>
    <property type="match status" value="1"/>
</dbReference>
<dbReference type="SUPFAM" id="SSF52402">
    <property type="entry name" value="Adenine nucleotide alpha hydrolases-like"/>
    <property type="match status" value="1"/>
</dbReference>